<dbReference type="EMBL" id="FTOD01000004">
    <property type="protein sequence ID" value="SIS71454.1"/>
    <property type="molecule type" value="Genomic_DNA"/>
</dbReference>
<accession>A0A1N7LCA4</accession>
<keyword evidence="2" id="KW-1185">Reference proteome</keyword>
<name>A0A1N7LCA4_9BACL</name>
<gene>
    <name evidence="1" type="ORF">SAMN05421790_10486</name>
</gene>
<dbReference type="AlphaFoldDB" id="A0A1N7LCA4"/>
<proteinExistence type="predicted"/>
<reference evidence="2" key="1">
    <citation type="submission" date="2017-01" db="EMBL/GenBank/DDBJ databases">
        <authorList>
            <person name="Varghese N."/>
            <person name="Submissions S."/>
        </authorList>
    </citation>
    <scope>NUCLEOTIDE SEQUENCE [LARGE SCALE GENOMIC DNA]</scope>
    <source>
        <strain evidence="2">DSM 45196</strain>
    </source>
</reference>
<evidence type="ECO:0000313" key="1">
    <source>
        <dbReference type="EMBL" id="SIS71454.1"/>
    </source>
</evidence>
<evidence type="ECO:0000313" key="2">
    <source>
        <dbReference type="Proteomes" id="UP000186795"/>
    </source>
</evidence>
<dbReference type="RefSeq" id="WP_234992569.1">
    <property type="nucleotide sequence ID" value="NZ_CP048103.1"/>
</dbReference>
<protein>
    <submittedName>
        <fullName evidence="1">Uncharacterized protein</fullName>
    </submittedName>
</protein>
<sequence length="150" mass="17775">MKIKKSDKKVLNKEEENDLFQYWLMEMGDLLDEFVEEMPSELQLDYSPQSLLRLEEWIISNYKTIPEIKSNSAMLDKLARYVGETFRENIGGIWEIPLDDPKYVFYGIPQIVFKDETISPMCPLISITTCVDRRRGDALYREYMNRTRSD</sequence>
<dbReference type="Proteomes" id="UP000186795">
    <property type="component" value="Unassembled WGS sequence"/>
</dbReference>
<organism evidence="1 2">
    <name type="scientific">Kroppenstedtia eburnea</name>
    <dbReference type="NCBI Taxonomy" id="714067"/>
    <lineage>
        <taxon>Bacteria</taxon>
        <taxon>Bacillati</taxon>
        <taxon>Bacillota</taxon>
        <taxon>Bacilli</taxon>
        <taxon>Bacillales</taxon>
        <taxon>Thermoactinomycetaceae</taxon>
        <taxon>Kroppenstedtia</taxon>
    </lineage>
</organism>